<dbReference type="AlphaFoldDB" id="A0A484BCY9"/>
<organism evidence="2 3">
    <name type="scientific">Drosophila navojoa</name>
    <name type="common">Fruit fly</name>
    <dbReference type="NCBI Taxonomy" id="7232"/>
    <lineage>
        <taxon>Eukaryota</taxon>
        <taxon>Metazoa</taxon>
        <taxon>Ecdysozoa</taxon>
        <taxon>Arthropoda</taxon>
        <taxon>Hexapoda</taxon>
        <taxon>Insecta</taxon>
        <taxon>Pterygota</taxon>
        <taxon>Neoptera</taxon>
        <taxon>Endopterygota</taxon>
        <taxon>Diptera</taxon>
        <taxon>Brachycera</taxon>
        <taxon>Muscomorpha</taxon>
        <taxon>Ephydroidea</taxon>
        <taxon>Drosophilidae</taxon>
        <taxon>Drosophila</taxon>
    </lineage>
</organism>
<dbReference type="EMBL" id="LSRL02000054">
    <property type="protein sequence ID" value="TDG46683.1"/>
    <property type="molecule type" value="Genomic_DNA"/>
</dbReference>
<evidence type="ECO:0000256" key="1">
    <source>
        <dbReference type="SAM" id="MobiDB-lite"/>
    </source>
</evidence>
<evidence type="ECO:0000313" key="2">
    <source>
        <dbReference type="EMBL" id="TDG46683.1"/>
    </source>
</evidence>
<keyword evidence="3" id="KW-1185">Reference proteome</keyword>
<sequence>MTRFSCCQHRFTTLQKANDEDIHDDADAAADDDDNFAFKLFGWGNCSFSPTSRQSKPQSSTKSEVWHNQKKPRPKPEPKPKPKRKLKPKETQQSVPTAVSSLWPDERH</sequence>
<dbReference type="Proteomes" id="UP000295192">
    <property type="component" value="Unassembled WGS sequence"/>
</dbReference>
<evidence type="ECO:0000313" key="3">
    <source>
        <dbReference type="Proteomes" id="UP000295192"/>
    </source>
</evidence>
<comment type="caution">
    <text evidence="2">The sequence shown here is derived from an EMBL/GenBank/DDBJ whole genome shotgun (WGS) entry which is preliminary data.</text>
</comment>
<proteinExistence type="predicted"/>
<accession>A0A484BCY9</accession>
<reference evidence="2 3" key="1">
    <citation type="journal article" date="2019" name="J. Hered.">
        <title>An Improved Genome Assembly for Drosophila navojoa, the Basal Species in the mojavensis Cluster.</title>
        <authorList>
            <person name="Vanderlinde T."/>
            <person name="Dupim E.G."/>
            <person name="Nazario-Yepiz N.O."/>
            <person name="Carvalho A.B."/>
        </authorList>
    </citation>
    <scope>NUCLEOTIDE SEQUENCE [LARGE SCALE GENOMIC DNA]</scope>
    <source>
        <strain evidence="2">Navoj_Jal97</strain>
        <tissue evidence="2">Whole organism</tissue>
    </source>
</reference>
<gene>
    <name evidence="2" type="ORF">AWZ03_006863</name>
</gene>
<protein>
    <submittedName>
        <fullName evidence="2">Uncharacterized protein</fullName>
    </submittedName>
</protein>
<feature type="region of interest" description="Disordered" evidence="1">
    <location>
        <begin position="48"/>
        <end position="108"/>
    </location>
</feature>
<name>A0A484BCY9_DRONA</name>
<feature type="compositionally biased region" description="Polar residues" evidence="1">
    <location>
        <begin position="48"/>
        <end position="63"/>
    </location>
</feature>
<feature type="compositionally biased region" description="Polar residues" evidence="1">
    <location>
        <begin position="91"/>
        <end position="100"/>
    </location>
</feature>